<accession>A0A9D9H334</accession>
<dbReference type="Gene3D" id="3.90.470.20">
    <property type="entry name" value="4'-phosphopantetheinyl transferase domain"/>
    <property type="match status" value="2"/>
</dbReference>
<dbReference type="Proteomes" id="UP000823636">
    <property type="component" value="Unassembled WGS sequence"/>
</dbReference>
<dbReference type="GO" id="GO:0008897">
    <property type="term" value="F:holo-[acyl-carrier-protein] synthase activity"/>
    <property type="evidence" value="ECO:0007669"/>
    <property type="project" value="InterPro"/>
</dbReference>
<dbReference type="AlphaFoldDB" id="A0A9D9H334"/>
<reference evidence="3" key="2">
    <citation type="journal article" date="2021" name="PeerJ">
        <title>Extensive microbial diversity within the chicken gut microbiome revealed by metagenomics and culture.</title>
        <authorList>
            <person name="Gilroy R."/>
            <person name="Ravi A."/>
            <person name="Getino M."/>
            <person name="Pursley I."/>
            <person name="Horton D.L."/>
            <person name="Alikhan N.F."/>
            <person name="Baker D."/>
            <person name="Gharbi K."/>
            <person name="Hall N."/>
            <person name="Watson M."/>
            <person name="Adriaenssens E.M."/>
            <person name="Foster-Nyarko E."/>
            <person name="Jarju S."/>
            <person name="Secka A."/>
            <person name="Antonio M."/>
            <person name="Oren A."/>
            <person name="Chaudhuri R.R."/>
            <person name="La Ragione R."/>
            <person name="Hildebrand F."/>
            <person name="Pallen M.J."/>
        </authorList>
    </citation>
    <scope>NUCLEOTIDE SEQUENCE</scope>
    <source>
        <strain evidence="3">G3-4614</strain>
    </source>
</reference>
<name>A0A9D9H334_9BACT</name>
<comment type="caution">
    <text evidence="3">The sequence shown here is derived from an EMBL/GenBank/DDBJ whole genome shotgun (WGS) entry which is preliminary data.</text>
</comment>
<dbReference type="GO" id="GO:0000287">
    <property type="term" value="F:magnesium ion binding"/>
    <property type="evidence" value="ECO:0007669"/>
    <property type="project" value="InterPro"/>
</dbReference>
<evidence type="ECO:0000256" key="1">
    <source>
        <dbReference type="ARBA" id="ARBA00022679"/>
    </source>
</evidence>
<evidence type="ECO:0000259" key="2">
    <source>
        <dbReference type="Pfam" id="PF01648"/>
    </source>
</evidence>
<feature type="domain" description="4'-phosphopantetheinyl transferase" evidence="2">
    <location>
        <begin position="103"/>
        <end position="156"/>
    </location>
</feature>
<dbReference type="InterPro" id="IPR008278">
    <property type="entry name" value="4-PPantetheinyl_Trfase_dom"/>
</dbReference>
<dbReference type="SUPFAM" id="SSF56214">
    <property type="entry name" value="4'-phosphopantetheinyl transferase"/>
    <property type="match status" value="2"/>
</dbReference>
<gene>
    <name evidence="3" type="ORF">IAC54_00550</name>
</gene>
<dbReference type="Pfam" id="PF01648">
    <property type="entry name" value="ACPS"/>
    <property type="match status" value="1"/>
</dbReference>
<keyword evidence="1 3" id="KW-0808">Transferase</keyword>
<organism evidence="3 4">
    <name type="scientific">Candidatus Caccoplasma merdipullorum</name>
    <dbReference type="NCBI Taxonomy" id="2840718"/>
    <lineage>
        <taxon>Bacteria</taxon>
        <taxon>Pseudomonadati</taxon>
        <taxon>Bacteroidota</taxon>
        <taxon>Bacteroidia</taxon>
        <taxon>Bacteroidales</taxon>
        <taxon>Bacteroidaceae</taxon>
        <taxon>Bacteroidaceae incertae sedis</taxon>
        <taxon>Candidatus Caccoplasma</taxon>
    </lineage>
</organism>
<dbReference type="InterPro" id="IPR037143">
    <property type="entry name" value="4-PPantetheinyl_Trfase_dom_sf"/>
</dbReference>
<protein>
    <submittedName>
        <fullName evidence="3">4'-phosphopantetheinyl transferase superfamily protein</fullName>
    </submittedName>
</protein>
<sequence>MPLEYIENIAGVRCGVWRISESAAELARMLDDAEITGRIAQEVSSEKRRKERLAATLVLRELAGLPLFVEHDGGGRPYIDGSDSFISVSHSREYAAVGMAQFPVGIDIEKVSDKQASVADKFVMPCENEYLPDMYEERRKAIALLWSVKEAVYKLASDWNIHLGCDILAERFTPYSCGRISVRVNTSDGEKDVISEYRFFADTVFVVSQYRNFKGWSIDSVSDTSHT</sequence>
<reference evidence="3" key="1">
    <citation type="submission" date="2020-10" db="EMBL/GenBank/DDBJ databases">
        <authorList>
            <person name="Gilroy R."/>
        </authorList>
    </citation>
    <scope>NUCLEOTIDE SEQUENCE</scope>
    <source>
        <strain evidence="3">G3-4614</strain>
    </source>
</reference>
<evidence type="ECO:0000313" key="3">
    <source>
        <dbReference type="EMBL" id="MBO8437375.1"/>
    </source>
</evidence>
<proteinExistence type="predicted"/>
<evidence type="ECO:0000313" key="4">
    <source>
        <dbReference type="Proteomes" id="UP000823636"/>
    </source>
</evidence>
<dbReference type="EMBL" id="JADIMW010000004">
    <property type="protein sequence ID" value="MBO8437375.1"/>
    <property type="molecule type" value="Genomic_DNA"/>
</dbReference>